<evidence type="ECO:0008006" key="3">
    <source>
        <dbReference type="Google" id="ProtNLM"/>
    </source>
</evidence>
<dbReference type="RefSeq" id="WP_005497974.1">
    <property type="nucleotide sequence ID" value="NZ_LS483452.1"/>
</dbReference>
<evidence type="ECO:0000313" key="2">
    <source>
        <dbReference type="Proteomes" id="UP000250123"/>
    </source>
</evidence>
<protein>
    <recommendedName>
        <fullName evidence="3">Metal-binding protein</fullName>
    </recommendedName>
</protein>
<sequence length="80" mass="8869">MSESVHGHQVMELMLTLGKAITKEELKVLMHQHFGESVRYHTCSASEMNADALIELLEKKGKFIESAAGIETAADRICSH</sequence>
<dbReference type="OrthoDB" id="285410at2"/>
<dbReference type="EMBL" id="LS483452">
    <property type="protein sequence ID" value="SQH77377.1"/>
    <property type="molecule type" value="Genomic_DNA"/>
</dbReference>
<evidence type="ECO:0000313" key="1">
    <source>
        <dbReference type="EMBL" id="SQH77377.1"/>
    </source>
</evidence>
<proteinExistence type="predicted"/>
<gene>
    <name evidence="1" type="ORF">SHEWBE_3414</name>
</gene>
<accession>A0A330MC30</accession>
<dbReference type="Proteomes" id="UP000250123">
    <property type="component" value="Chromosome SHEWBE"/>
</dbReference>
<dbReference type="Pfam" id="PF10678">
    <property type="entry name" value="DUF2492"/>
    <property type="match status" value="1"/>
</dbReference>
<dbReference type="AlphaFoldDB" id="A0A330MC30"/>
<dbReference type="InterPro" id="IPR019620">
    <property type="entry name" value="Metal-bd_prot_put"/>
</dbReference>
<reference evidence="2" key="1">
    <citation type="submission" date="2018-06" db="EMBL/GenBank/DDBJ databases">
        <authorList>
            <person name="Cea G.-C."/>
            <person name="William W."/>
        </authorList>
    </citation>
    <scope>NUCLEOTIDE SEQUENCE [LARGE SCALE GENOMIC DNA]</scope>
    <source>
        <strain evidence="2">DB21MT-2</strain>
    </source>
</reference>
<dbReference type="NCBIfam" id="TIGR03853">
    <property type="entry name" value="matur_matur"/>
    <property type="match status" value="1"/>
</dbReference>
<name>A0A330MC30_9GAMM</name>
<organism evidence="1 2">
    <name type="scientific">Shewanella benthica</name>
    <dbReference type="NCBI Taxonomy" id="43661"/>
    <lineage>
        <taxon>Bacteria</taxon>
        <taxon>Pseudomonadati</taxon>
        <taxon>Pseudomonadota</taxon>
        <taxon>Gammaproteobacteria</taxon>
        <taxon>Alteromonadales</taxon>
        <taxon>Shewanellaceae</taxon>
        <taxon>Shewanella</taxon>
    </lineage>
</organism>
<dbReference type="KEGG" id="sbk:SHEWBE_3414"/>